<dbReference type="InterPro" id="IPR052893">
    <property type="entry name" value="TCS_response_regulator"/>
</dbReference>
<feature type="domain" description="Response regulatory" evidence="2">
    <location>
        <begin position="12"/>
        <end position="137"/>
    </location>
</feature>
<dbReference type="PANTHER" id="PTHR44520">
    <property type="entry name" value="RESPONSE REGULATOR RCP1-RELATED"/>
    <property type="match status" value="1"/>
</dbReference>
<keyword evidence="1" id="KW-0597">Phosphoprotein</keyword>
<protein>
    <submittedName>
        <fullName evidence="3">Response regulator rcp1</fullName>
    </submittedName>
</protein>
<dbReference type="EMBL" id="CP036434">
    <property type="protein sequence ID" value="QDV09345.1"/>
    <property type="molecule type" value="Genomic_DNA"/>
</dbReference>
<evidence type="ECO:0000256" key="1">
    <source>
        <dbReference type="PROSITE-ProRule" id="PRU00169"/>
    </source>
</evidence>
<proteinExistence type="predicted"/>
<evidence type="ECO:0000259" key="2">
    <source>
        <dbReference type="PROSITE" id="PS50110"/>
    </source>
</evidence>
<dbReference type="OrthoDB" id="195863at2"/>
<dbReference type="AlphaFoldDB" id="A0A518EZ26"/>
<dbReference type="RefSeq" id="WP_145203542.1">
    <property type="nucleotide sequence ID" value="NZ_CP036434.1"/>
</dbReference>
<accession>A0A518EZ26</accession>
<dbReference type="Gene3D" id="3.40.50.2300">
    <property type="match status" value="1"/>
</dbReference>
<reference evidence="3 4" key="1">
    <citation type="submission" date="2019-02" db="EMBL/GenBank/DDBJ databases">
        <title>Deep-cultivation of Planctomycetes and their phenomic and genomic characterization uncovers novel biology.</title>
        <authorList>
            <person name="Wiegand S."/>
            <person name="Jogler M."/>
            <person name="Boedeker C."/>
            <person name="Pinto D."/>
            <person name="Vollmers J."/>
            <person name="Rivas-Marin E."/>
            <person name="Kohn T."/>
            <person name="Peeters S.H."/>
            <person name="Heuer A."/>
            <person name="Rast P."/>
            <person name="Oberbeckmann S."/>
            <person name="Bunk B."/>
            <person name="Jeske O."/>
            <person name="Meyerdierks A."/>
            <person name="Storesund J.E."/>
            <person name="Kallscheuer N."/>
            <person name="Luecker S."/>
            <person name="Lage O.M."/>
            <person name="Pohl T."/>
            <person name="Merkel B.J."/>
            <person name="Hornburger P."/>
            <person name="Mueller R.-W."/>
            <person name="Bruemmer F."/>
            <person name="Labrenz M."/>
            <person name="Spormann A.M."/>
            <person name="Op den Camp H."/>
            <person name="Overmann J."/>
            <person name="Amann R."/>
            <person name="Jetten M.S.M."/>
            <person name="Mascher T."/>
            <person name="Medema M.H."/>
            <person name="Devos D.P."/>
            <person name="Kaster A.-K."/>
            <person name="Ovreas L."/>
            <person name="Rohde M."/>
            <person name="Galperin M.Y."/>
            <person name="Jogler C."/>
        </authorList>
    </citation>
    <scope>NUCLEOTIDE SEQUENCE [LARGE SCALE GENOMIC DNA]</scope>
    <source>
        <strain evidence="3 4">Poly30</strain>
    </source>
</reference>
<organism evidence="3 4">
    <name type="scientific">Saltatorellus ferox</name>
    <dbReference type="NCBI Taxonomy" id="2528018"/>
    <lineage>
        <taxon>Bacteria</taxon>
        <taxon>Pseudomonadati</taxon>
        <taxon>Planctomycetota</taxon>
        <taxon>Planctomycetia</taxon>
        <taxon>Planctomycetia incertae sedis</taxon>
        <taxon>Saltatorellus</taxon>
    </lineage>
</organism>
<dbReference type="SMART" id="SM00448">
    <property type="entry name" value="REC"/>
    <property type="match status" value="1"/>
</dbReference>
<evidence type="ECO:0000313" key="3">
    <source>
        <dbReference type="EMBL" id="QDV09345.1"/>
    </source>
</evidence>
<sequence length="152" mass="16471">MTATTTSSQPLTVLLVEDDDIDAMAVTRMFRKVPGEIPITVQRAVNGADGLAQLRQLVSDRAGPLMVLLDINMPLLNGHEFLSAVRADKALESTIVFILTTSIDPKDVENAYRSHVAGYLPKTANPKAGAKVGQLLREYADAVLFPMPRAIQ</sequence>
<dbReference type="SUPFAM" id="SSF52172">
    <property type="entry name" value="CheY-like"/>
    <property type="match status" value="1"/>
</dbReference>
<dbReference type="Proteomes" id="UP000320390">
    <property type="component" value="Chromosome"/>
</dbReference>
<feature type="modified residue" description="4-aspartylphosphate" evidence="1">
    <location>
        <position position="70"/>
    </location>
</feature>
<gene>
    <name evidence="3" type="primary">rcp1_1</name>
    <name evidence="3" type="ORF">Poly30_49030</name>
</gene>
<dbReference type="Pfam" id="PF00072">
    <property type="entry name" value="Response_reg"/>
    <property type="match status" value="1"/>
</dbReference>
<name>A0A518EZ26_9BACT</name>
<dbReference type="PROSITE" id="PS50110">
    <property type="entry name" value="RESPONSE_REGULATORY"/>
    <property type="match status" value="1"/>
</dbReference>
<evidence type="ECO:0000313" key="4">
    <source>
        <dbReference type="Proteomes" id="UP000320390"/>
    </source>
</evidence>
<dbReference type="PANTHER" id="PTHR44520:SF2">
    <property type="entry name" value="RESPONSE REGULATOR RCP1"/>
    <property type="match status" value="1"/>
</dbReference>
<dbReference type="GO" id="GO:0000160">
    <property type="term" value="P:phosphorelay signal transduction system"/>
    <property type="evidence" value="ECO:0007669"/>
    <property type="project" value="InterPro"/>
</dbReference>
<dbReference type="InterPro" id="IPR001789">
    <property type="entry name" value="Sig_transdc_resp-reg_receiver"/>
</dbReference>
<keyword evidence="4" id="KW-1185">Reference proteome</keyword>
<dbReference type="InterPro" id="IPR011006">
    <property type="entry name" value="CheY-like_superfamily"/>
</dbReference>